<dbReference type="GO" id="GO:0071011">
    <property type="term" value="C:precatalytic spliceosome"/>
    <property type="evidence" value="ECO:0007669"/>
    <property type="project" value="TreeGrafter"/>
</dbReference>
<dbReference type="EnsemblMetazoa" id="CLYHEMT004807.1">
    <property type="protein sequence ID" value="CLYHEMP004807.1"/>
    <property type="gene ID" value="CLYHEMG004807"/>
</dbReference>
<dbReference type="InterPro" id="IPR035979">
    <property type="entry name" value="RBD_domain_sf"/>
</dbReference>
<dbReference type="GO" id="GO:0000398">
    <property type="term" value="P:mRNA splicing, via spliceosome"/>
    <property type="evidence" value="ECO:0007669"/>
    <property type="project" value="InterPro"/>
</dbReference>
<feature type="domain" description="RRM" evidence="8">
    <location>
        <begin position="37"/>
        <end position="115"/>
    </location>
</feature>
<evidence type="ECO:0000256" key="4">
    <source>
        <dbReference type="ARBA" id="ARBA00064744"/>
    </source>
</evidence>
<evidence type="ECO:0000259" key="8">
    <source>
        <dbReference type="PROSITE" id="PS50102"/>
    </source>
</evidence>
<accession>A0A7M5WR73</accession>
<evidence type="ECO:0000313" key="10">
    <source>
        <dbReference type="Proteomes" id="UP000594262"/>
    </source>
</evidence>
<dbReference type="Proteomes" id="UP000594262">
    <property type="component" value="Unplaced"/>
</dbReference>
<dbReference type="InterPro" id="IPR000504">
    <property type="entry name" value="RRM_dom"/>
</dbReference>
<protein>
    <recommendedName>
        <fullName evidence="5">RNA-binding motif protein, X-linked 2</fullName>
    </recommendedName>
</protein>
<feature type="compositionally biased region" description="Basic and acidic residues" evidence="7">
    <location>
        <begin position="304"/>
        <end position="320"/>
    </location>
</feature>
<dbReference type="OrthoDB" id="2573941at2759"/>
<proteinExistence type="inferred from homology"/>
<evidence type="ECO:0000256" key="2">
    <source>
        <dbReference type="ARBA" id="ARBA00053249"/>
    </source>
</evidence>
<dbReference type="GO" id="GO:0003723">
    <property type="term" value="F:RNA binding"/>
    <property type="evidence" value="ECO:0007669"/>
    <property type="project" value="UniProtKB-UniRule"/>
</dbReference>
<evidence type="ECO:0000313" key="9">
    <source>
        <dbReference type="EnsemblMetazoa" id="CLYHEMP004807.1"/>
    </source>
</evidence>
<evidence type="ECO:0000256" key="6">
    <source>
        <dbReference type="PROSITE-ProRule" id="PRU00176"/>
    </source>
</evidence>
<dbReference type="PROSITE" id="PS50102">
    <property type="entry name" value="RRM"/>
    <property type="match status" value="1"/>
</dbReference>
<dbReference type="GeneID" id="136820854"/>
<comment type="subunit">
    <text evidence="4">Part of the activated spliceosome B/catalytic step 1 spliceosome, one of the forms of the spliceosome which has a well-formed active site but still cannot catalyze the branching reaction and is composed of at least 52 proteins, the U2, U5 and U6 snRNAs and the pre-mRNA. Component of the minor spliceosome, which splices U12-type introns.</text>
</comment>
<dbReference type="SUPFAM" id="SSF54928">
    <property type="entry name" value="RNA-binding domain, RBD"/>
    <property type="match status" value="1"/>
</dbReference>
<dbReference type="InterPro" id="IPR051847">
    <property type="entry name" value="RNA_proc/Spliceosome_comp"/>
</dbReference>
<dbReference type="GO" id="GO:0005654">
    <property type="term" value="C:nucleoplasm"/>
    <property type="evidence" value="ECO:0007669"/>
    <property type="project" value="UniProtKB-ARBA"/>
</dbReference>
<feature type="region of interest" description="Disordered" evidence="7">
    <location>
        <begin position="119"/>
        <end position="336"/>
    </location>
</feature>
<dbReference type="InterPro" id="IPR045844">
    <property type="entry name" value="RRM_Ist3-like"/>
</dbReference>
<dbReference type="InterPro" id="IPR012677">
    <property type="entry name" value="Nucleotide-bd_a/b_plait_sf"/>
</dbReference>
<feature type="compositionally biased region" description="Basic and acidic residues" evidence="7">
    <location>
        <begin position="209"/>
        <end position="234"/>
    </location>
</feature>
<feature type="compositionally biased region" description="Basic and acidic residues" evidence="7">
    <location>
        <begin position="119"/>
        <end position="135"/>
    </location>
</feature>
<dbReference type="CDD" id="cd12411">
    <property type="entry name" value="RRM_ist3_like"/>
    <property type="match status" value="1"/>
</dbReference>
<dbReference type="GO" id="GO:0005686">
    <property type="term" value="C:U2 snRNP"/>
    <property type="evidence" value="ECO:0007669"/>
    <property type="project" value="TreeGrafter"/>
</dbReference>
<feature type="compositionally biased region" description="Basic residues" evidence="7">
    <location>
        <begin position="268"/>
        <end position="284"/>
    </location>
</feature>
<comment type="similarity">
    <text evidence="3">Belongs to the IST3 family.</text>
</comment>
<dbReference type="Pfam" id="PF00076">
    <property type="entry name" value="RRM_1"/>
    <property type="match status" value="1"/>
</dbReference>
<comment type="function">
    <text evidence="2">Involved in pre-mRNA splicing as component of the activated spliceosome. As a component of the minor spliceosome, involved in the splicing of U12-type introns in pre-mRNAs.</text>
</comment>
<dbReference type="AlphaFoldDB" id="A0A7M5WR73"/>
<name>A0A7M5WR73_9CNID</name>
<dbReference type="PANTHER" id="PTHR45880">
    <property type="entry name" value="RNA-BINDING MOTIF PROTEIN, X-LINKED 2"/>
    <property type="match status" value="1"/>
</dbReference>
<evidence type="ECO:0000256" key="5">
    <source>
        <dbReference type="ARBA" id="ARBA00074390"/>
    </source>
</evidence>
<dbReference type="GO" id="GO:0071013">
    <property type="term" value="C:catalytic step 2 spliceosome"/>
    <property type="evidence" value="ECO:0007669"/>
    <property type="project" value="TreeGrafter"/>
</dbReference>
<keyword evidence="10" id="KW-1185">Reference proteome</keyword>
<evidence type="ECO:0000256" key="7">
    <source>
        <dbReference type="SAM" id="MobiDB-lite"/>
    </source>
</evidence>
<dbReference type="FunFam" id="3.30.70.330:FF:000218">
    <property type="entry name" value="RNA-binding motif protein, X-linked 2"/>
    <property type="match status" value="1"/>
</dbReference>
<evidence type="ECO:0000256" key="1">
    <source>
        <dbReference type="ARBA" id="ARBA00022884"/>
    </source>
</evidence>
<feature type="compositionally biased region" description="Basic and acidic residues" evidence="7">
    <location>
        <begin position="175"/>
        <end position="198"/>
    </location>
</feature>
<dbReference type="Gene3D" id="3.30.70.330">
    <property type="match status" value="1"/>
</dbReference>
<dbReference type="RefSeq" id="XP_066933193.1">
    <property type="nucleotide sequence ID" value="XM_067077092.1"/>
</dbReference>
<dbReference type="PANTHER" id="PTHR45880:SF1">
    <property type="entry name" value="RNA-BINDING MOTIF PROTEIN, X-LINKED 2"/>
    <property type="match status" value="1"/>
</dbReference>
<organism evidence="9 10">
    <name type="scientific">Clytia hemisphaerica</name>
    <dbReference type="NCBI Taxonomy" id="252671"/>
    <lineage>
        <taxon>Eukaryota</taxon>
        <taxon>Metazoa</taxon>
        <taxon>Cnidaria</taxon>
        <taxon>Hydrozoa</taxon>
        <taxon>Hydroidolina</taxon>
        <taxon>Leptothecata</taxon>
        <taxon>Obeliida</taxon>
        <taxon>Clytiidae</taxon>
        <taxon>Clytia</taxon>
    </lineage>
</organism>
<evidence type="ECO:0000256" key="3">
    <source>
        <dbReference type="ARBA" id="ARBA00061455"/>
    </source>
</evidence>
<keyword evidence="1 6" id="KW-0694">RNA-binding</keyword>
<feature type="compositionally biased region" description="Basic residues" evidence="7">
    <location>
        <begin position="159"/>
        <end position="174"/>
    </location>
</feature>
<dbReference type="SMART" id="SM00360">
    <property type="entry name" value="RRM"/>
    <property type="match status" value="1"/>
</dbReference>
<reference evidence="9" key="1">
    <citation type="submission" date="2021-01" db="UniProtKB">
        <authorList>
            <consortium name="EnsemblMetazoa"/>
        </authorList>
    </citation>
    <scope>IDENTIFICATION</scope>
</reference>
<sequence>MNPLTNVRNVKKLNEQDLKNGIFDHTKTWHSQYKDSAYIFIGGLPYDLTEGDVLCVFSQYGEIVNINMVRDKKTGKIKGYGFICYEDQRSTILAVDNLNGIKLGGRTIRVDHVSEYRIPKSDEKGEDGKYKDKIETGCAPKTPSPAPSSDEGLSDYKLEKKKKKKEKKKNKKLKKGADRDDEQRYNDKSNGEKKRDDLSSPYKKYHKDRLRDDSLDKERSKRDKSRSVSPERQHREGHHKDARKNESSSSYKKYHRDRSRDDSPPISQKKRHASPSPSGKKRHDFRSPSPVRKGRHDSRSLSPSDRRMRDRNSKRSPSPDKRRRSRSPVGRDRGRR</sequence>